<dbReference type="EnsemblPlants" id="TuG1812G0700001917.01.T01">
    <property type="protein sequence ID" value="TuG1812G0700001917.01.T01"/>
    <property type="gene ID" value="TuG1812G0700001917.01"/>
</dbReference>
<protein>
    <submittedName>
        <fullName evidence="1">Uncharacterized protein</fullName>
    </submittedName>
</protein>
<organism evidence="1 2">
    <name type="scientific">Triticum urartu</name>
    <name type="common">Red wild einkorn</name>
    <name type="synonym">Crithodium urartu</name>
    <dbReference type="NCBI Taxonomy" id="4572"/>
    <lineage>
        <taxon>Eukaryota</taxon>
        <taxon>Viridiplantae</taxon>
        <taxon>Streptophyta</taxon>
        <taxon>Embryophyta</taxon>
        <taxon>Tracheophyta</taxon>
        <taxon>Spermatophyta</taxon>
        <taxon>Magnoliopsida</taxon>
        <taxon>Liliopsida</taxon>
        <taxon>Poales</taxon>
        <taxon>Poaceae</taxon>
        <taxon>BOP clade</taxon>
        <taxon>Pooideae</taxon>
        <taxon>Triticodae</taxon>
        <taxon>Triticeae</taxon>
        <taxon>Triticinae</taxon>
        <taxon>Triticum</taxon>
    </lineage>
</organism>
<dbReference type="Gramene" id="TuG1812G0700001917.01.T01">
    <property type="protein sequence ID" value="TuG1812G0700001917.01.T01"/>
    <property type="gene ID" value="TuG1812G0700001917.01"/>
</dbReference>
<evidence type="ECO:0000313" key="1">
    <source>
        <dbReference type="EnsemblPlants" id="TuG1812G0700001914.01.T02"/>
    </source>
</evidence>
<dbReference type="EnsemblPlants" id="TuG1812G0700001914.01.T02">
    <property type="protein sequence ID" value="TuG1812G0700001914.01.T02"/>
    <property type="gene ID" value="TuG1812G0700001914.01"/>
</dbReference>
<dbReference type="EnsemblPlants" id="TuG1812G0700001914.01.T01">
    <property type="protein sequence ID" value="TuG1812G0700001914.01.T01"/>
    <property type="gene ID" value="TuG1812G0700001914.01"/>
</dbReference>
<evidence type="ECO:0000313" key="2">
    <source>
        <dbReference type="Proteomes" id="UP000015106"/>
    </source>
</evidence>
<proteinExistence type="predicted"/>
<reference evidence="1" key="3">
    <citation type="submission" date="2022-06" db="UniProtKB">
        <authorList>
            <consortium name="EnsemblPlants"/>
        </authorList>
    </citation>
    <scope>IDENTIFICATION</scope>
</reference>
<accession>A0A8R7QWT1</accession>
<reference evidence="2" key="1">
    <citation type="journal article" date="2013" name="Nature">
        <title>Draft genome of the wheat A-genome progenitor Triticum urartu.</title>
        <authorList>
            <person name="Ling H.Q."/>
            <person name="Zhao S."/>
            <person name="Liu D."/>
            <person name="Wang J."/>
            <person name="Sun H."/>
            <person name="Zhang C."/>
            <person name="Fan H."/>
            <person name="Li D."/>
            <person name="Dong L."/>
            <person name="Tao Y."/>
            <person name="Gao C."/>
            <person name="Wu H."/>
            <person name="Li Y."/>
            <person name="Cui Y."/>
            <person name="Guo X."/>
            <person name="Zheng S."/>
            <person name="Wang B."/>
            <person name="Yu K."/>
            <person name="Liang Q."/>
            <person name="Yang W."/>
            <person name="Lou X."/>
            <person name="Chen J."/>
            <person name="Feng M."/>
            <person name="Jian J."/>
            <person name="Zhang X."/>
            <person name="Luo G."/>
            <person name="Jiang Y."/>
            <person name="Liu J."/>
            <person name="Wang Z."/>
            <person name="Sha Y."/>
            <person name="Zhang B."/>
            <person name="Wu H."/>
            <person name="Tang D."/>
            <person name="Shen Q."/>
            <person name="Xue P."/>
            <person name="Zou S."/>
            <person name="Wang X."/>
            <person name="Liu X."/>
            <person name="Wang F."/>
            <person name="Yang Y."/>
            <person name="An X."/>
            <person name="Dong Z."/>
            <person name="Zhang K."/>
            <person name="Zhang X."/>
            <person name="Luo M.C."/>
            <person name="Dvorak J."/>
            <person name="Tong Y."/>
            <person name="Wang J."/>
            <person name="Yang H."/>
            <person name="Li Z."/>
            <person name="Wang D."/>
            <person name="Zhang A."/>
            <person name="Wang J."/>
        </authorList>
    </citation>
    <scope>NUCLEOTIDE SEQUENCE</scope>
    <source>
        <strain evidence="2">cv. G1812</strain>
    </source>
</reference>
<sequence>MANFTTKSFHHMPNLRKLTELTNFTTKSVHHMPNLRKLTEFAANFTYSMQDDQRSKTRKKDTKHEHINKASLTLFSPAILHEHIHKDYSTLTWKTSVRSSSLTLSRVTQSTPFFISALILSILYASAAGTSMRRLYFGTSESSPSPSQGCFSPSPLITRMFLSARTST</sequence>
<name>A0A8R7QWT1_TRIUA</name>
<dbReference type="Gramene" id="TuG1812G0700001914.01.T02">
    <property type="protein sequence ID" value="TuG1812G0700001914.01.T02"/>
    <property type="gene ID" value="TuG1812G0700001914.01"/>
</dbReference>
<dbReference type="Gramene" id="TuG1812G0700001914.01.T01">
    <property type="protein sequence ID" value="TuG1812G0700001914.01.T01"/>
    <property type="gene ID" value="TuG1812G0700001914.01"/>
</dbReference>
<reference evidence="1" key="2">
    <citation type="submission" date="2018-03" db="EMBL/GenBank/DDBJ databases">
        <title>The Triticum urartu genome reveals the dynamic nature of wheat genome evolution.</title>
        <authorList>
            <person name="Ling H."/>
            <person name="Ma B."/>
            <person name="Shi X."/>
            <person name="Liu H."/>
            <person name="Dong L."/>
            <person name="Sun H."/>
            <person name="Cao Y."/>
            <person name="Gao Q."/>
            <person name="Zheng S."/>
            <person name="Li Y."/>
            <person name="Yu Y."/>
            <person name="Du H."/>
            <person name="Qi M."/>
            <person name="Li Y."/>
            <person name="Yu H."/>
            <person name="Cui Y."/>
            <person name="Wang N."/>
            <person name="Chen C."/>
            <person name="Wu H."/>
            <person name="Zhao Y."/>
            <person name="Zhang J."/>
            <person name="Li Y."/>
            <person name="Zhou W."/>
            <person name="Zhang B."/>
            <person name="Hu W."/>
            <person name="Eijk M."/>
            <person name="Tang J."/>
            <person name="Witsenboer H."/>
            <person name="Zhao S."/>
            <person name="Li Z."/>
            <person name="Zhang A."/>
            <person name="Wang D."/>
            <person name="Liang C."/>
        </authorList>
    </citation>
    <scope>NUCLEOTIDE SEQUENCE [LARGE SCALE GENOMIC DNA]</scope>
    <source>
        <strain evidence="1">cv. G1812</strain>
    </source>
</reference>
<dbReference type="AlphaFoldDB" id="A0A8R7QWT1"/>
<dbReference type="Proteomes" id="UP000015106">
    <property type="component" value="Chromosome 7"/>
</dbReference>
<keyword evidence="2" id="KW-1185">Reference proteome</keyword>